<dbReference type="OrthoDB" id="8454588at2"/>
<organism evidence="3 4">
    <name type="scientific">Paramesorhizobium deserti</name>
    <dbReference type="NCBI Taxonomy" id="1494590"/>
    <lineage>
        <taxon>Bacteria</taxon>
        <taxon>Pseudomonadati</taxon>
        <taxon>Pseudomonadota</taxon>
        <taxon>Alphaproteobacteria</taxon>
        <taxon>Hyphomicrobiales</taxon>
        <taxon>Phyllobacteriaceae</taxon>
        <taxon>Paramesorhizobium</taxon>
    </lineage>
</organism>
<evidence type="ECO:0000313" key="4">
    <source>
        <dbReference type="Proteomes" id="UP000070107"/>
    </source>
</evidence>
<sequence>MAVARQSNNRVAPVESAAIAFVQPGGEISSPSRSRPIDLVHLARQTLGDRTLEAEVLALFSKQASGVADRIGQVTGKERGLLAHSLKGSARSVGAFRVAELAEKIESDPANDKVVAVLYDALTDVQEFIAAISR</sequence>
<name>A0A135HUX5_9HYPH</name>
<keyword evidence="3" id="KW-0418">Kinase</keyword>
<evidence type="ECO:0000256" key="1">
    <source>
        <dbReference type="ARBA" id="ARBA00023012"/>
    </source>
</evidence>
<comment type="caution">
    <text evidence="3">The sequence shown here is derived from an EMBL/GenBank/DDBJ whole genome shotgun (WGS) entry which is preliminary data.</text>
</comment>
<dbReference type="Gene3D" id="1.20.120.160">
    <property type="entry name" value="HPT domain"/>
    <property type="match status" value="1"/>
</dbReference>
<dbReference type="Proteomes" id="UP000070107">
    <property type="component" value="Unassembled WGS sequence"/>
</dbReference>
<dbReference type="GO" id="GO:0000160">
    <property type="term" value="P:phosphorelay signal transduction system"/>
    <property type="evidence" value="ECO:0007669"/>
    <property type="project" value="UniProtKB-KW"/>
</dbReference>
<feature type="domain" description="HPt" evidence="2">
    <location>
        <begin position="82"/>
        <end position="126"/>
    </location>
</feature>
<dbReference type="Pfam" id="PF01627">
    <property type="entry name" value="Hpt"/>
    <property type="match status" value="1"/>
</dbReference>
<proteinExistence type="predicted"/>
<evidence type="ECO:0000313" key="3">
    <source>
        <dbReference type="EMBL" id="KXF76992.1"/>
    </source>
</evidence>
<dbReference type="AlphaFoldDB" id="A0A135HUX5"/>
<dbReference type="SUPFAM" id="SSF47226">
    <property type="entry name" value="Histidine-containing phosphotransfer domain, HPT domain"/>
    <property type="match status" value="1"/>
</dbReference>
<keyword evidence="3" id="KW-0808">Transferase</keyword>
<dbReference type="InterPro" id="IPR008207">
    <property type="entry name" value="Sig_transdc_His_kin_Hpt_dom"/>
</dbReference>
<reference evidence="3 4" key="1">
    <citation type="submission" date="2015-11" db="EMBL/GenBank/DDBJ databases">
        <title>Draft genome sequence of Paramesorhizobium deserti A-3-E, a strain highly resistant to diverse beta-lactam antibiotics.</title>
        <authorList>
            <person name="Lv R."/>
            <person name="Yang X."/>
            <person name="Fang N."/>
            <person name="Guo J."/>
            <person name="Luo X."/>
            <person name="Peng F."/>
            <person name="Yang R."/>
            <person name="Cui Y."/>
            <person name="Fang C."/>
            <person name="Song Y."/>
        </authorList>
    </citation>
    <scope>NUCLEOTIDE SEQUENCE [LARGE SCALE GENOMIC DNA]</scope>
    <source>
        <strain evidence="3 4">A-3-E</strain>
    </source>
</reference>
<gene>
    <name evidence="3" type="ORF">ATN84_13475</name>
</gene>
<dbReference type="GO" id="GO:0004672">
    <property type="term" value="F:protein kinase activity"/>
    <property type="evidence" value="ECO:0007669"/>
    <property type="project" value="UniProtKB-ARBA"/>
</dbReference>
<protein>
    <submittedName>
        <fullName evidence="3">Histidine kinase</fullName>
    </submittedName>
</protein>
<dbReference type="InterPro" id="IPR036641">
    <property type="entry name" value="HPT_dom_sf"/>
</dbReference>
<keyword evidence="4" id="KW-1185">Reference proteome</keyword>
<dbReference type="EMBL" id="LNTU01000023">
    <property type="protein sequence ID" value="KXF76992.1"/>
    <property type="molecule type" value="Genomic_DNA"/>
</dbReference>
<dbReference type="STRING" id="1494590.ATN84_13475"/>
<accession>A0A135HUX5</accession>
<dbReference type="RefSeq" id="WP_068882584.1">
    <property type="nucleotide sequence ID" value="NZ_LNTU01000023.1"/>
</dbReference>
<keyword evidence="1" id="KW-0902">Two-component regulatory system</keyword>
<evidence type="ECO:0000259" key="2">
    <source>
        <dbReference type="Pfam" id="PF01627"/>
    </source>
</evidence>